<dbReference type="FunFam" id="3.40.50.720:FF:000084">
    <property type="entry name" value="Short-chain dehydrogenase reductase"/>
    <property type="match status" value="1"/>
</dbReference>
<proteinExistence type="inferred from homology"/>
<name>A0A0D2H9E5_CLAB1</name>
<keyword evidence="4" id="KW-0520">NAD</keyword>
<dbReference type="VEuPathDB" id="FungiDB:Z519_09317"/>
<dbReference type="HOGENOM" id="CLU_010194_1_0_1"/>
<dbReference type="OrthoDB" id="1669814at2759"/>
<gene>
    <name evidence="6" type="ORF">Z519_09317</name>
</gene>
<keyword evidence="3" id="KW-0560">Oxidoreductase</keyword>
<dbReference type="SMART" id="SM00822">
    <property type="entry name" value="PKS_KR"/>
    <property type="match status" value="1"/>
</dbReference>
<feature type="domain" description="Ketoreductase" evidence="5">
    <location>
        <begin position="7"/>
        <end position="188"/>
    </location>
</feature>
<evidence type="ECO:0000313" key="6">
    <source>
        <dbReference type="EMBL" id="KIW89888.1"/>
    </source>
</evidence>
<protein>
    <recommendedName>
        <fullName evidence="5">Ketoreductase domain-containing protein</fullName>
    </recommendedName>
</protein>
<evidence type="ECO:0000256" key="4">
    <source>
        <dbReference type="ARBA" id="ARBA00023027"/>
    </source>
</evidence>
<dbReference type="PANTHER" id="PTHR24321">
    <property type="entry name" value="DEHYDROGENASES, SHORT CHAIN"/>
    <property type="match status" value="1"/>
</dbReference>
<dbReference type="InterPro" id="IPR020904">
    <property type="entry name" value="Sc_DH/Rdtase_CS"/>
</dbReference>
<reference evidence="6" key="1">
    <citation type="submission" date="2015-01" db="EMBL/GenBank/DDBJ databases">
        <title>The Genome Sequence of Cladophialophora bantiana CBS 173.52.</title>
        <authorList>
            <consortium name="The Broad Institute Genomics Platform"/>
            <person name="Cuomo C."/>
            <person name="de Hoog S."/>
            <person name="Gorbushina A."/>
            <person name="Stielow B."/>
            <person name="Teixiera M."/>
            <person name="Abouelleil A."/>
            <person name="Chapman S.B."/>
            <person name="Priest M."/>
            <person name="Young S.K."/>
            <person name="Wortman J."/>
            <person name="Nusbaum C."/>
            <person name="Birren B."/>
        </authorList>
    </citation>
    <scope>NUCLEOTIDE SEQUENCE [LARGE SCALE GENOMIC DNA]</scope>
    <source>
        <strain evidence="6">CBS 173.52</strain>
    </source>
</reference>
<dbReference type="PRINTS" id="PR00080">
    <property type="entry name" value="SDRFAMILY"/>
</dbReference>
<evidence type="ECO:0000259" key="5">
    <source>
        <dbReference type="SMART" id="SM00822"/>
    </source>
</evidence>
<evidence type="ECO:0000256" key="2">
    <source>
        <dbReference type="ARBA" id="ARBA00022857"/>
    </source>
</evidence>
<dbReference type="InterPro" id="IPR057326">
    <property type="entry name" value="KR_dom"/>
</dbReference>
<keyword evidence="7" id="KW-1185">Reference proteome</keyword>
<dbReference type="PANTHER" id="PTHR24321:SF8">
    <property type="entry name" value="ESTRADIOL 17-BETA-DEHYDROGENASE 8-RELATED"/>
    <property type="match status" value="1"/>
</dbReference>
<evidence type="ECO:0000256" key="3">
    <source>
        <dbReference type="ARBA" id="ARBA00023002"/>
    </source>
</evidence>
<dbReference type="PRINTS" id="PR00081">
    <property type="entry name" value="GDHRDH"/>
</dbReference>
<dbReference type="InterPro" id="IPR002347">
    <property type="entry name" value="SDR_fam"/>
</dbReference>
<dbReference type="GeneID" id="27702245"/>
<organism evidence="6 7">
    <name type="scientific">Cladophialophora bantiana (strain ATCC 10958 / CBS 173.52 / CDC B-1940 / NIH 8579)</name>
    <name type="common">Xylohypha bantiana</name>
    <dbReference type="NCBI Taxonomy" id="1442370"/>
    <lineage>
        <taxon>Eukaryota</taxon>
        <taxon>Fungi</taxon>
        <taxon>Dikarya</taxon>
        <taxon>Ascomycota</taxon>
        <taxon>Pezizomycotina</taxon>
        <taxon>Eurotiomycetes</taxon>
        <taxon>Chaetothyriomycetidae</taxon>
        <taxon>Chaetothyriales</taxon>
        <taxon>Herpotrichiellaceae</taxon>
        <taxon>Cladophialophora</taxon>
    </lineage>
</organism>
<dbReference type="InterPro" id="IPR036291">
    <property type="entry name" value="NAD(P)-bd_dom_sf"/>
</dbReference>
<dbReference type="SUPFAM" id="SSF51735">
    <property type="entry name" value="NAD(P)-binding Rossmann-fold domains"/>
    <property type="match status" value="1"/>
</dbReference>
<dbReference type="RefSeq" id="XP_016616557.1">
    <property type="nucleotide sequence ID" value="XM_016767041.1"/>
</dbReference>
<keyword evidence="2" id="KW-0521">NADP</keyword>
<comment type="similarity">
    <text evidence="1">Belongs to the short-chain dehydrogenases/reductases (SDR) family.</text>
</comment>
<dbReference type="PROSITE" id="PS00061">
    <property type="entry name" value="ADH_SHORT"/>
    <property type="match status" value="1"/>
</dbReference>
<dbReference type="EMBL" id="KN846994">
    <property type="protein sequence ID" value="KIW89888.1"/>
    <property type="molecule type" value="Genomic_DNA"/>
</dbReference>
<dbReference type="Gene3D" id="3.40.50.720">
    <property type="entry name" value="NAD(P)-binding Rossmann-like Domain"/>
    <property type="match status" value="1"/>
</dbReference>
<accession>A0A0D2H9E5</accession>
<evidence type="ECO:0000256" key="1">
    <source>
        <dbReference type="ARBA" id="ARBA00006484"/>
    </source>
</evidence>
<dbReference type="Proteomes" id="UP000053789">
    <property type="component" value="Unassembled WGS sequence"/>
</dbReference>
<dbReference type="GO" id="GO:0016491">
    <property type="term" value="F:oxidoreductase activity"/>
    <property type="evidence" value="ECO:0007669"/>
    <property type="project" value="UniProtKB-KW"/>
</dbReference>
<sequence length="252" mass="26235">MSSFKLKVIAVTGAASGIGRAVARECASRGARLALADVQEKPLKELAEELKSQGAEATVTIVDVSSSESVDKWIDSPVDFYGRLDGAANIAGIEGDQKVFCSISELKNSSWDKVINVNLTGLFYCLRAQLRAMKHGGAIVNAASIAALRGRAGISAYSVSKSGVVGLTRCAAAESGVRGIRVNAVAPGPVQTPLMDRVLSETGGGTDAVDSNLTIPRMGTPEELAKTFVFLLSDDSSWTTGCIYTVDGGAMC</sequence>
<dbReference type="AlphaFoldDB" id="A0A0D2H9E5"/>
<evidence type="ECO:0000313" key="7">
    <source>
        <dbReference type="Proteomes" id="UP000053789"/>
    </source>
</evidence>
<dbReference type="Pfam" id="PF13561">
    <property type="entry name" value="adh_short_C2"/>
    <property type="match status" value="1"/>
</dbReference>